<proteinExistence type="predicted"/>
<name>A0A835JM69_9ROSI</name>
<dbReference type="EMBL" id="JADGMS010000011">
    <property type="protein sequence ID" value="KAF9672823.1"/>
    <property type="molecule type" value="Genomic_DNA"/>
</dbReference>
<dbReference type="Proteomes" id="UP000657918">
    <property type="component" value="Chromosome 11"/>
</dbReference>
<keyword evidence="1" id="KW-1133">Transmembrane helix</keyword>
<dbReference type="OrthoDB" id="687732at2759"/>
<dbReference type="AlphaFoldDB" id="A0A835JM69"/>
<keyword evidence="1" id="KW-0812">Transmembrane</keyword>
<gene>
    <name evidence="2" type="ORF">SADUNF_Sadunf11G0084300</name>
</gene>
<evidence type="ECO:0000256" key="1">
    <source>
        <dbReference type="SAM" id="Phobius"/>
    </source>
</evidence>
<keyword evidence="1" id="KW-0472">Membrane</keyword>
<reference evidence="2 3" key="1">
    <citation type="submission" date="2020-10" db="EMBL/GenBank/DDBJ databases">
        <title>Plant Genome Project.</title>
        <authorList>
            <person name="Zhang R.-G."/>
        </authorList>
    </citation>
    <scope>NUCLEOTIDE SEQUENCE [LARGE SCALE GENOMIC DNA]</scope>
    <source>
        <strain evidence="2">FAFU-HL-1</strain>
        <tissue evidence="2">Leaf</tissue>
    </source>
</reference>
<keyword evidence="3" id="KW-1185">Reference proteome</keyword>
<feature type="transmembrane region" description="Helical" evidence="1">
    <location>
        <begin position="38"/>
        <end position="61"/>
    </location>
</feature>
<sequence>MELILSSFHGLYRKGCQPMAKEVMCSDGFATARHAVDIQVLVFLYLILAAIIALEGVEALFQHRIRGRLSSTSIQFLSFLTPLSFVSSSKAARRPPIALINKRLQSCLHIPNDASGSCAPALARVEALFQHQIVRAYRHRGETPGSLLIISEGTLIIYEYSILVVLDTIISCIFFKSCKATSYHIDQQGYEIKMS</sequence>
<organism evidence="2 3">
    <name type="scientific">Salix dunnii</name>
    <dbReference type="NCBI Taxonomy" id="1413687"/>
    <lineage>
        <taxon>Eukaryota</taxon>
        <taxon>Viridiplantae</taxon>
        <taxon>Streptophyta</taxon>
        <taxon>Embryophyta</taxon>
        <taxon>Tracheophyta</taxon>
        <taxon>Spermatophyta</taxon>
        <taxon>Magnoliopsida</taxon>
        <taxon>eudicotyledons</taxon>
        <taxon>Gunneridae</taxon>
        <taxon>Pentapetalae</taxon>
        <taxon>rosids</taxon>
        <taxon>fabids</taxon>
        <taxon>Malpighiales</taxon>
        <taxon>Salicaceae</taxon>
        <taxon>Saliceae</taxon>
        <taxon>Salix</taxon>
    </lineage>
</organism>
<comment type="caution">
    <text evidence="2">The sequence shown here is derived from an EMBL/GenBank/DDBJ whole genome shotgun (WGS) entry which is preliminary data.</text>
</comment>
<evidence type="ECO:0000313" key="2">
    <source>
        <dbReference type="EMBL" id="KAF9672823.1"/>
    </source>
</evidence>
<protein>
    <submittedName>
        <fullName evidence="2">Uncharacterized protein</fullName>
    </submittedName>
</protein>
<accession>A0A835JM69</accession>
<evidence type="ECO:0000313" key="3">
    <source>
        <dbReference type="Proteomes" id="UP000657918"/>
    </source>
</evidence>